<protein>
    <submittedName>
        <fullName evidence="2">Enoyl-CoA hydratase/isomerase</fullName>
    </submittedName>
</protein>
<keyword evidence="3" id="KW-1185">Reference proteome</keyword>
<dbReference type="CDD" id="cd06558">
    <property type="entry name" value="crotonase-like"/>
    <property type="match status" value="1"/>
</dbReference>
<dbReference type="GO" id="GO:0003824">
    <property type="term" value="F:catalytic activity"/>
    <property type="evidence" value="ECO:0007669"/>
    <property type="project" value="UniProtKB-ARBA"/>
</dbReference>
<comment type="similarity">
    <text evidence="1">Belongs to the enoyl-CoA hydratase/isomerase family.</text>
</comment>
<dbReference type="EMBL" id="VNJK01000001">
    <property type="protein sequence ID" value="TVX92169.1"/>
    <property type="molecule type" value="Genomic_DNA"/>
</dbReference>
<dbReference type="SUPFAM" id="SSF52096">
    <property type="entry name" value="ClpP/crotonase"/>
    <property type="match status" value="1"/>
</dbReference>
<dbReference type="PANTHER" id="PTHR42964">
    <property type="entry name" value="ENOYL-COA HYDRATASE"/>
    <property type="match status" value="1"/>
</dbReference>
<dbReference type="OrthoDB" id="9775794at2"/>
<accession>A0A559IX09</accession>
<dbReference type="Proteomes" id="UP000318102">
    <property type="component" value="Unassembled WGS sequence"/>
</dbReference>
<proteinExistence type="inferred from homology"/>
<gene>
    <name evidence="2" type="ORF">FPZ44_03315</name>
</gene>
<dbReference type="AlphaFoldDB" id="A0A559IX09"/>
<evidence type="ECO:0000313" key="2">
    <source>
        <dbReference type="EMBL" id="TVX92169.1"/>
    </source>
</evidence>
<sequence>MVECHMSSHYETIRIRHQGPVTYIQLYRPDADNSINGRMIMECSEALMDCNNHARVIVLEGLPDVFCSGADFKHVSSYDAAGSEALDVAAPLYALWEQLANGPYVTIAHVKGKVNAGGVGFAAACDMVIAEDSAQFSLSEMLFGLFPACVLPFLIRRIGYQRSHYLTLSTQAISGRQAYEWGLVDAVGPDSELLLRKHLPRLTRISRESIVYYKLYMSKLRDDISAAKPEAIRANQTMFADPSNRERISRYAATGLFPWEA</sequence>
<name>A0A559IX09_9BACL</name>
<evidence type="ECO:0000256" key="1">
    <source>
        <dbReference type="ARBA" id="ARBA00005254"/>
    </source>
</evidence>
<dbReference type="InterPro" id="IPR051683">
    <property type="entry name" value="Enoyl-CoA_Hydratase/Isomerase"/>
</dbReference>
<dbReference type="InterPro" id="IPR029045">
    <property type="entry name" value="ClpP/crotonase-like_dom_sf"/>
</dbReference>
<organism evidence="2 3">
    <name type="scientific">Paenibacillus agilis</name>
    <dbReference type="NCBI Taxonomy" id="3020863"/>
    <lineage>
        <taxon>Bacteria</taxon>
        <taxon>Bacillati</taxon>
        <taxon>Bacillota</taxon>
        <taxon>Bacilli</taxon>
        <taxon>Bacillales</taxon>
        <taxon>Paenibacillaceae</taxon>
        <taxon>Paenibacillus</taxon>
    </lineage>
</organism>
<dbReference type="Gene3D" id="3.90.226.10">
    <property type="entry name" value="2-enoyl-CoA Hydratase, Chain A, domain 1"/>
    <property type="match status" value="1"/>
</dbReference>
<dbReference type="NCBIfam" id="NF005498">
    <property type="entry name" value="PRK07112.1"/>
    <property type="match status" value="1"/>
</dbReference>
<evidence type="ECO:0000313" key="3">
    <source>
        <dbReference type="Proteomes" id="UP000318102"/>
    </source>
</evidence>
<comment type="caution">
    <text evidence="2">The sequence shown here is derived from an EMBL/GenBank/DDBJ whole genome shotgun (WGS) entry which is preliminary data.</text>
</comment>
<dbReference type="InterPro" id="IPR001753">
    <property type="entry name" value="Enoyl-CoA_hydra/iso"/>
</dbReference>
<reference evidence="2 3" key="1">
    <citation type="submission" date="2019-07" db="EMBL/GenBank/DDBJ databases">
        <authorList>
            <person name="Kim J."/>
        </authorList>
    </citation>
    <scope>NUCLEOTIDE SEQUENCE [LARGE SCALE GENOMIC DNA]</scope>
    <source>
        <strain evidence="2 3">N4</strain>
    </source>
</reference>
<dbReference type="Pfam" id="PF00378">
    <property type="entry name" value="ECH_1"/>
    <property type="match status" value="1"/>
</dbReference>
<dbReference type="PANTHER" id="PTHR42964:SF1">
    <property type="entry name" value="POLYKETIDE BIOSYNTHESIS ENOYL-COA HYDRATASE PKSH-RELATED"/>
    <property type="match status" value="1"/>
</dbReference>